<dbReference type="KEGG" id="upv:EJN92_06210"/>
<dbReference type="SUPFAM" id="SSF81901">
    <property type="entry name" value="HCP-like"/>
    <property type="match status" value="1"/>
</dbReference>
<dbReference type="PANTHER" id="PTHR11102:SF160">
    <property type="entry name" value="ERAD-ASSOCIATED E3 UBIQUITIN-PROTEIN LIGASE COMPONENT HRD3"/>
    <property type="match status" value="1"/>
</dbReference>
<reference evidence="1 2" key="1">
    <citation type="journal article" date="2011" name="Int. J. Syst. Evol. Microbiol.">
        <title>Description of Undibacterium oligocarboniphilum sp. nov., isolated from purified water, and Undibacterium pigrum strain CCUG 49012 as the type strain of Undibacterium parvum sp. nov., and emended descriptions of the genus Undibacterium and the species Undibacterium pigrum.</title>
        <authorList>
            <person name="Eder W."/>
            <person name="Wanner G."/>
            <person name="Ludwig W."/>
            <person name="Busse H.J."/>
            <person name="Ziemke-Kageler F."/>
            <person name="Lang E."/>
        </authorList>
    </citation>
    <scope>NUCLEOTIDE SEQUENCE [LARGE SCALE GENOMIC DNA]</scope>
    <source>
        <strain evidence="1 2">DSM 23061</strain>
    </source>
</reference>
<dbReference type="OrthoDB" id="8589804at2"/>
<organism evidence="1 2">
    <name type="scientific">Undibacterium parvum</name>
    <dbReference type="NCBI Taxonomy" id="401471"/>
    <lineage>
        <taxon>Bacteria</taxon>
        <taxon>Pseudomonadati</taxon>
        <taxon>Pseudomonadota</taxon>
        <taxon>Betaproteobacteria</taxon>
        <taxon>Burkholderiales</taxon>
        <taxon>Oxalobacteraceae</taxon>
        <taxon>Undibacterium</taxon>
    </lineage>
</organism>
<accession>A0A3Q9BPK9</accession>
<proteinExistence type="predicted"/>
<evidence type="ECO:0000313" key="2">
    <source>
        <dbReference type="Proteomes" id="UP000275663"/>
    </source>
</evidence>
<name>A0A3Q9BPK9_9BURK</name>
<dbReference type="InterPro" id="IPR050767">
    <property type="entry name" value="Sel1_AlgK"/>
</dbReference>
<protein>
    <submittedName>
        <fullName evidence="1">Sel1 repeat family protein</fullName>
    </submittedName>
</protein>
<keyword evidence="2" id="KW-1185">Reference proteome</keyword>
<sequence length="262" mass="28348">MKLNYRKFFLRARPSLIFSFVSMLLLACGLGFASITYFNASPTPTSAQIESAGVLAINAQTPASMASLSQWAQQGMPAAQRELGLVLASAGTDLPQAVSWLNKAALAGDNEAQFVLAEAHYKAKLGVPQNYALAWKWYAAAAMQENTKASFMLARMAKYGEGAPLDLALSVHYLQQASEAGNAQAMFLLSNAYAVGEGVAKNADLTQKWLEKSAEGDYPVAIHELALSLTANQDQAGENALAARHLIKEANDERSLRWNRYQ</sequence>
<dbReference type="AlphaFoldDB" id="A0A3Q9BPK9"/>
<dbReference type="SMART" id="SM00671">
    <property type="entry name" value="SEL1"/>
    <property type="match status" value="4"/>
</dbReference>
<dbReference type="Proteomes" id="UP000275663">
    <property type="component" value="Chromosome"/>
</dbReference>
<dbReference type="EMBL" id="CP034464">
    <property type="protein sequence ID" value="AZP11626.1"/>
    <property type="molecule type" value="Genomic_DNA"/>
</dbReference>
<dbReference type="Pfam" id="PF08238">
    <property type="entry name" value="Sel1"/>
    <property type="match status" value="4"/>
</dbReference>
<evidence type="ECO:0000313" key="1">
    <source>
        <dbReference type="EMBL" id="AZP11626.1"/>
    </source>
</evidence>
<dbReference type="InterPro" id="IPR011990">
    <property type="entry name" value="TPR-like_helical_dom_sf"/>
</dbReference>
<dbReference type="PANTHER" id="PTHR11102">
    <property type="entry name" value="SEL-1-LIKE PROTEIN"/>
    <property type="match status" value="1"/>
</dbReference>
<dbReference type="InterPro" id="IPR006597">
    <property type="entry name" value="Sel1-like"/>
</dbReference>
<dbReference type="Gene3D" id="1.25.40.10">
    <property type="entry name" value="Tetratricopeptide repeat domain"/>
    <property type="match status" value="1"/>
</dbReference>
<gene>
    <name evidence="1" type="ORF">EJN92_06210</name>
</gene>
<dbReference type="PROSITE" id="PS51257">
    <property type="entry name" value="PROKAR_LIPOPROTEIN"/>
    <property type="match status" value="1"/>
</dbReference>